<keyword evidence="17" id="KW-0066">ATP synthesis</keyword>
<dbReference type="PANTHER" id="PTHR36816">
    <property type="entry name" value="ATP SYNTHASE PROTEIN YMF19"/>
    <property type="match status" value="1"/>
</dbReference>
<keyword evidence="16 20" id="KW-0472">Membrane</keyword>
<evidence type="ECO:0000256" key="17">
    <source>
        <dbReference type="ARBA" id="ARBA00023310"/>
    </source>
</evidence>
<evidence type="ECO:0000256" key="5">
    <source>
        <dbReference type="ARBA" id="ARBA00012473"/>
    </source>
</evidence>
<dbReference type="InterPro" id="IPR003319">
    <property type="entry name" value="YMF19-like_N"/>
</dbReference>
<keyword evidence="13 20" id="KW-1133">Transmembrane helix</keyword>
<keyword evidence="14" id="KW-0406">Ion transport</keyword>
<dbReference type="EC" id="7.1.2.2" evidence="5"/>
<accession>A0A1B3TRM0</accession>
<keyword evidence="8 20" id="KW-0812">Transmembrane</keyword>
<keyword evidence="11" id="KW-0067">ATP-binding</keyword>
<dbReference type="GO" id="GO:1902600">
    <property type="term" value="P:proton transmembrane transport"/>
    <property type="evidence" value="ECO:0007669"/>
    <property type="project" value="UniProtKB-KW"/>
</dbReference>
<evidence type="ECO:0000256" key="10">
    <source>
        <dbReference type="ARBA" id="ARBA00022781"/>
    </source>
</evidence>
<dbReference type="GO" id="GO:0045259">
    <property type="term" value="C:proton-transporting ATP synthase complex"/>
    <property type="evidence" value="ECO:0007669"/>
    <property type="project" value="UniProtKB-KW"/>
</dbReference>
<keyword evidence="12" id="KW-1278">Translocase</keyword>
<dbReference type="GO" id="GO:0005524">
    <property type="term" value="F:ATP binding"/>
    <property type="evidence" value="ECO:0007669"/>
    <property type="project" value="UniProtKB-KW"/>
</dbReference>
<evidence type="ECO:0000256" key="13">
    <source>
        <dbReference type="ARBA" id="ARBA00022989"/>
    </source>
</evidence>
<evidence type="ECO:0000256" key="8">
    <source>
        <dbReference type="ARBA" id="ARBA00022692"/>
    </source>
</evidence>
<evidence type="ECO:0000256" key="4">
    <source>
        <dbReference type="ARBA" id="ARBA00011648"/>
    </source>
</evidence>
<evidence type="ECO:0000256" key="12">
    <source>
        <dbReference type="ARBA" id="ARBA00022967"/>
    </source>
</evidence>
<evidence type="ECO:0000256" key="15">
    <source>
        <dbReference type="ARBA" id="ARBA00023128"/>
    </source>
</evidence>
<dbReference type="InterPro" id="IPR044975">
    <property type="entry name" value="YMF19-like"/>
</dbReference>
<evidence type="ECO:0000256" key="18">
    <source>
        <dbReference type="ARBA" id="ARBA00030649"/>
    </source>
</evidence>
<name>A0A1B3TRM0_PSINU</name>
<comment type="catalytic activity">
    <reaction evidence="19">
        <text>ATP + H2O + 4 H(+)(in) = ADP + phosphate + 5 H(+)(out)</text>
        <dbReference type="Rhea" id="RHEA:57720"/>
        <dbReference type="ChEBI" id="CHEBI:15377"/>
        <dbReference type="ChEBI" id="CHEBI:15378"/>
        <dbReference type="ChEBI" id="CHEBI:30616"/>
        <dbReference type="ChEBI" id="CHEBI:43474"/>
        <dbReference type="ChEBI" id="CHEBI:456216"/>
        <dbReference type="EC" id="7.1.2.2"/>
    </reaction>
</comment>
<keyword evidence="6" id="KW-0813">Transport</keyword>
<evidence type="ECO:0000313" key="22">
    <source>
        <dbReference type="EMBL" id="AOH05939.1"/>
    </source>
</evidence>
<dbReference type="GO" id="GO:0006754">
    <property type="term" value="P:ATP biosynthetic process"/>
    <property type="evidence" value="ECO:0007669"/>
    <property type="project" value="UniProtKB-KW"/>
</dbReference>
<geneLocation type="mitochondrion" evidence="22"/>
<sequence>MPQPDQFTYLTQFIRLCVLYSTLYVFLYHNGLPKISRILKLRVMISVGGGQSPSNAELLPEVVFEEGFNTSVYYPDSSVSRALQWLHQMVESLKIDQSLRINNSYVCSLGEISSSQVPEEQALNPSYYQNRLFPAWHTYIAAVPNGVYILRGQSSTLCEYKENGGR</sequence>
<evidence type="ECO:0000256" key="11">
    <source>
        <dbReference type="ARBA" id="ARBA00022840"/>
    </source>
</evidence>
<dbReference type="AlphaFoldDB" id="A0A1B3TRM0"/>
<evidence type="ECO:0000256" key="14">
    <source>
        <dbReference type="ARBA" id="ARBA00023065"/>
    </source>
</evidence>
<evidence type="ECO:0000256" key="3">
    <source>
        <dbReference type="ARBA" id="ARBA00010946"/>
    </source>
</evidence>
<comment type="function">
    <text evidence="1">This is one of the chains of the nonenzymatic component (CF(0) subunit) of the mitochondrial ATPase complex.</text>
</comment>
<comment type="subunit">
    <text evidence="4">F-type ATPases have 2 components, CF(1) - the catalytic core - and CF(0) - the membrane proton channel. CF(1) has five subunits: alpha(3), beta(3), gamma(1), delta(1), epsilon(1). CF(0) has three main subunits: a, b and c.</text>
</comment>
<feature type="domain" description="ATP synthase YMF19-like N-terminal" evidence="21">
    <location>
        <begin position="2"/>
        <end position="45"/>
    </location>
</feature>
<dbReference type="EMBL" id="KX171638">
    <property type="protein sequence ID" value="AOH05939.1"/>
    <property type="molecule type" value="Genomic_DNA"/>
</dbReference>
<gene>
    <name evidence="22" type="primary">atp8</name>
</gene>
<protein>
    <recommendedName>
        <fullName evidence="5">H(+)-transporting two-sector ATPase</fullName>
        <ecNumber evidence="5">7.1.2.2</ecNumber>
    </recommendedName>
    <alternativeName>
        <fullName evidence="18">Mitochondrial protein YMF19</fullName>
    </alternativeName>
</protein>
<keyword evidence="7" id="KW-0138">CF(0)</keyword>
<evidence type="ECO:0000256" key="7">
    <source>
        <dbReference type="ARBA" id="ARBA00022547"/>
    </source>
</evidence>
<dbReference type="RefSeq" id="YP_009277469.1">
    <property type="nucleotide sequence ID" value="NC_030952.1"/>
</dbReference>
<reference evidence="22" key="1">
    <citation type="journal article" date="2016" name="New Phytol.">
        <title>Complete mitochondrial genomes from the ferns Ophioglossum californicum and Psilotum nudum are highly repetitive with the largest organellar introns.</title>
        <authorList>
            <person name="Guo W."/>
            <person name="Zhu A."/>
            <person name="Fan W."/>
            <person name="Mower J.P."/>
        </authorList>
    </citation>
    <scope>NUCLEOTIDE SEQUENCE</scope>
    <source>
        <strain evidence="22">V16</strain>
    </source>
</reference>
<organism evidence="22">
    <name type="scientific">Psilotum nudum</name>
    <name type="common">Whisk fern</name>
    <name type="synonym">Lycopodium nudum</name>
    <dbReference type="NCBI Taxonomy" id="3240"/>
    <lineage>
        <taxon>Eukaryota</taxon>
        <taxon>Viridiplantae</taxon>
        <taxon>Streptophyta</taxon>
        <taxon>Embryophyta</taxon>
        <taxon>Tracheophyta</taxon>
        <taxon>Polypodiopsida</taxon>
        <taxon>Ophioglossidae</taxon>
        <taxon>Psilotales</taxon>
        <taxon>Psilotaceae</taxon>
        <taxon>Psilotum</taxon>
    </lineage>
</organism>
<evidence type="ECO:0000256" key="19">
    <source>
        <dbReference type="ARBA" id="ARBA00048383"/>
    </source>
</evidence>
<dbReference type="Pfam" id="PF02326">
    <property type="entry name" value="YMF19"/>
    <property type="match status" value="1"/>
</dbReference>
<dbReference type="GO" id="GO:0031966">
    <property type="term" value="C:mitochondrial membrane"/>
    <property type="evidence" value="ECO:0007669"/>
    <property type="project" value="UniProtKB-SubCell"/>
</dbReference>
<comment type="subcellular location">
    <subcellularLocation>
        <location evidence="2">Mitochondrion membrane</location>
        <topology evidence="2">Single-pass membrane protein</topology>
    </subcellularLocation>
</comment>
<evidence type="ECO:0000259" key="21">
    <source>
        <dbReference type="Pfam" id="PF02326"/>
    </source>
</evidence>
<feature type="transmembrane region" description="Helical" evidence="20">
    <location>
        <begin position="12"/>
        <end position="32"/>
    </location>
</feature>
<evidence type="ECO:0000256" key="16">
    <source>
        <dbReference type="ARBA" id="ARBA00023136"/>
    </source>
</evidence>
<keyword evidence="10" id="KW-0375">Hydrogen ion transport</keyword>
<evidence type="ECO:0000256" key="9">
    <source>
        <dbReference type="ARBA" id="ARBA00022741"/>
    </source>
</evidence>
<dbReference type="PANTHER" id="PTHR36816:SF1">
    <property type="entry name" value="ATP SYNTHASE PROTEIN YMF19"/>
    <property type="match status" value="1"/>
</dbReference>
<evidence type="ECO:0000256" key="6">
    <source>
        <dbReference type="ARBA" id="ARBA00022448"/>
    </source>
</evidence>
<evidence type="ECO:0000256" key="2">
    <source>
        <dbReference type="ARBA" id="ARBA00004304"/>
    </source>
</evidence>
<keyword evidence="9" id="KW-0547">Nucleotide-binding</keyword>
<evidence type="ECO:0000256" key="20">
    <source>
        <dbReference type="SAM" id="Phobius"/>
    </source>
</evidence>
<comment type="similarity">
    <text evidence="3">Belongs to the ATPase protein YMF19 family.</text>
</comment>
<proteinExistence type="inferred from homology"/>
<dbReference type="GeneID" id="28799940"/>
<keyword evidence="15 22" id="KW-0496">Mitochondrion</keyword>
<evidence type="ECO:0000256" key="1">
    <source>
        <dbReference type="ARBA" id="ARBA00003096"/>
    </source>
</evidence>